<name>A0ABV9DY08_9ACTN</name>
<evidence type="ECO:0000313" key="3">
    <source>
        <dbReference type="EMBL" id="MFC4562860.1"/>
    </source>
</evidence>
<feature type="compositionally biased region" description="Low complexity" evidence="1">
    <location>
        <begin position="307"/>
        <end position="321"/>
    </location>
</feature>
<dbReference type="EMBL" id="JBHSFQ010000011">
    <property type="protein sequence ID" value="MFC4562860.1"/>
    <property type="molecule type" value="Genomic_DNA"/>
</dbReference>
<proteinExistence type="predicted"/>
<reference evidence="4" key="1">
    <citation type="journal article" date="2019" name="Int. J. Syst. Evol. Microbiol.">
        <title>The Global Catalogue of Microorganisms (GCM) 10K type strain sequencing project: providing services to taxonomists for standard genome sequencing and annotation.</title>
        <authorList>
            <consortium name="The Broad Institute Genomics Platform"/>
            <consortium name="The Broad Institute Genome Sequencing Center for Infectious Disease"/>
            <person name="Wu L."/>
            <person name="Ma J."/>
        </authorList>
    </citation>
    <scope>NUCLEOTIDE SEQUENCE [LARGE SCALE GENOMIC DNA]</scope>
    <source>
        <strain evidence="4">XZYJ18</strain>
    </source>
</reference>
<dbReference type="RefSeq" id="WP_378574411.1">
    <property type="nucleotide sequence ID" value="NZ_JBHSFQ010000011.1"/>
</dbReference>
<comment type="caution">
    <text evidence="3">The sequence shown here is derived from an EMBL/GenBank/DDBJ whole genome shotgun (WGS) entry which is preliminary data.</text>
</comment>
<feature type="compositionally biased region" description="Pro residues" evidence="1">
    <location>
        <begin position="338"/>
        <end position="351"/>
    </location>
</feature>
<dbReference type="InterPro" id="IPR025159">
    <property type="entry name" value="AbiEi_N"/>
</dbReference>
<dbReference type="Pfam" id="PF13338">
    <property type="entry name" value="AbiEi_4"/>
    <property type="match status" value="1"/>
</dbReference>
<feature type="region of interest" description="Disordered" evidence="1">
    <location>
        <begin position="306"/>
        <end position="351"/>
    </location>
</feature>
<organism evidence="3 4">
    <name type="scientific">Nocardiopsis mangrovi</name>
    <dbReference type="NCBI Taxonomy" id="1179818"/>
    <lineage>
        <taxon>Bacteria</taxon>
        <taxon>Bacillati</taxon>
        <taxon>Actinomycetota</taxon>
        <taxon>Actinomycetes</taxon>
        <taxon>Streptosporangiales</taxon>
        <taxon>Nocardiopsidaceae</taxon>
        <taxon>Nocardiopsis</taxon>
    </lineage>
</organism>
<gene>
    <name evidence="3" type="ORF">ACFO4E_13415</name>
</gene>
<feature type="domain" description="AbiEi antitoxin N-terminal" evidence="2">
    <location>
        <begin position="8"/>
        <end position="52"/>
    </location>
</feature>
<evidence type="ECO:0000313" key="4">
    <source>
        <dbReference type="Proteomes" id="UP001595923"/>
    </source>
</evidence>
<sequence>MPDLSHVQALADSQHGVVSRAQAVECGLSAGQVDRLVRRREWRRLRTGVYLVRRDPAPPALAARVMAAQLVHGPRAVAVGPTAARLWRLQGLLRGPGYDHVHLTVPDRGGSVSTGLRLHGWNVEPGEVTLRKGIRLTTPARTLRDTVLLADRDSAVSVIDSALSQGLVDPGDLPALAAANTGRVRAPRSRPWWELAAFGAQSTLETRLRLICHDAGIPPEALQYPVHDSTGTVVGHADLAWPSWGVVAEADGHGPHSLPGALYTDRRRQNSIVTTPDHLTLLRFTWSDLHHPKEIVAMILDARNSRATPAGTTPPAAAPSSADPPPSQEALPLGGSPVPHPQPPRRAQPPT</sequence>
<evidence type="ECO:0000256" key="1">
    <source>
        <dbReference type="SAM" id="MobiDB-lite"/>
    </source>
</evidence>
<accession>A0ABV9DY08</accession>
<keyword evidence="4" id="KW-1185">Reference proteome</keyword>
<evidence type="ECO:0000259" key="2">
    <source>
        <dbReference type="Pfam" id="PF13338"/>
    </source>
</evidence>
<dbReference type="Proteomes" id="UP001595923">
    <property type="component" value="Unassembled WGS sequence"/>
</dbReference>
<protein>
    <submittedName>
        <fullName evidence="3">Type IV toxin-antitoxin system AbiEi family antitoxin domain-containing protein</fullName>
    </submittedName>
</protein>